<organism evidence="1 2">
    <name type="scientific">Asanoa siamensis</name>
    <dbReference type="NCBI Taxonomy" id="926357"/>
    <lineage>
        <taxon>Bacteria</taxon>
        <taxon>Bacillati</taxon>
        <taxon>Actinomycetota</taxon>
        <taxon>Actinomycetes</taxon>
        <taxon>Micromonosporales</taxon>
        <taxon>Micromonosporaceae</taxon>
        <taxon>Asanoa</taxon>
    </lineage>
</organism>
<keyword evidence="2" id="KW-1185">Reference proteome</keyword>
<evidence type="ECO:0000313" key="1">
    <source>
        <dbReference type="EMBL" id="GIF75401.1"/>
    </source>
</evidence>
<evidence type="ECO:0000313" key="2">
    <source>
        <dbReference type="Proteomes" id="UP000604117"/>
    </source>
</evidence>
<comment type="caution">
    <text evidence="1">The sequence shown here is derived from an EMBL/GenBank/DDBJ whole genome shotgun (WGS) entry which is preliminary data.</text>
</comment>
<protein>
    <submittedName>
        <fullName evidence="1">Uncharacterized protein</fullName>
    </submittedName>
</protein>
<name>A0ABQ4CVT0_9ACTN</name>
<gene>
    <name evidence="1" type="ORF">Asi02nite_49190</name>
</gene>
<reference evidence="1 2" key="1">
    <citation type="submission" date="2021-01" db="EMBL/GenBank/DDBJ databases">
        <title>Whole genome shotgun sequence of Asanoa siamensis NBRC 107932.</title>
        <authorList>
            <person name="Komaki H."/>
            <person name="Tamura T."/>
        </authorList>
    </citation>
    <scope>NUCLEOTIDE SEQUENCE [LARGE SCALE GENOMIC DNA]</scope>
    <source>
        <strain evidence="1 2">NBRC 107932</strain>
    </source>
</reference>
<dbReference type="EMBL" id="BONE01000042">
    <property type="protein sequence ID" value="GIF75401.1"/>
    <property type="molecule type" value="Genomic_DNA"/>
</dbReference>
<proteinExistence type="predicted"/>
<accession>A0ABQ4CVT0</accession>
<sequence length="65" mass="6853">MKVAQTPLENSSGAPAGVLESRINTVPTASATSTQAPEAHRLLLRQEMAALDSFNVACLSIKKVM</sequence>
<dbReference type="Proteomes" id="UP000604117">
    <property type="component" value="Unassembled WGS sequence"/>
</dbReference>